<name>A0A1I1LB23_9FLAO</name>
<feature type="domain" description="Glycosyl-hydrolase 97 C-terminal oligomerisation" evidence="9">
    <location>
        <begin position="559"/>
        <end position="646"/>
    </location>
</feature>
<evidence type="ECO:0000256" key="2">
    <source>
        <dbReference type="ARBA" id="ARBA00011245"/>
    </source>
</evidence>
<dbReference type="Pfam" id="PF10566">
    <property type="entry name" value="Glyco_hydro_97"/>
    <property type="match status" value="1"/>
</dbReference>
<evidence type="ECO:0000313" key="10">
    <source>
        <dbReference type="EMBL" id="SFC66730.1"/>
    </source>
</evidence>
<evidence type="ECO:0000313" key="11">
    <source>
        <dbReference type="Proteomes" id="UP000199438"/>
    </source>
</evidence>
<dbReference type="InterPro" id="IPR013780">
    <property type="entry name" value="Glyco_hydro_b"/>
</dbReference>
<dbReference type="EMBL" id="FOKV01000007">
    <property type="protein sequence ID" value="SFC66730.1"/>
    <property type="molecule type" value="Genomic_DNA"/>
</dbReference>
<dbReference type="PANTHER" id="PTHR35803">
    <property type="entry name" value="GLUCAN 1,4-ALPHA-GLUCOSIDASE SUSB-RELATED"/>
    <property type="match status" value="1"/>
</dbReference>
<reference evidence="11" key="1">
    <citation type="submission" date="2016-10" db="EMBL/GenBank/DDBJ databases">
        <authorList>
            <person name="Varghese N."/>
            <person name="Submissions S."/>
        </authorList>
    </citation>
    <scope>NUCLEOTIDE SEQUENCE [LARGE SCALE GENOMIC DNA]</scope>
    <source>
        <strain evidence="11">DSM 24499</strain>
    </source>
</reference>
<evidence type="ECO:0000256" key="1">
    <source>
        <dbReference type="ARBA" id="ARBA00001913"/>
    </source>
</evidence>
<keyword evidence="6" id="KW-0732">Signal</keyword>
<dbReference type="InterPro" id="IPR019563">
    <property type="entry name" value="GH97_catalytic"/>
</dbReference>
<comment type="subunit">
    <text evidence="2">Monomer.</text>
</comment>
<accession>A0A1I1LB23</accession>
<dbReference type="Gene3D" id="2.60.40.1180">
    <property type="entry name" value="Golgi alpha-mannosidase II"/>
    <property type="match status" value="1"/>
</dbReference>
<dbReference type="InterPro" id="IPR052720">
    <property type="entry name" value="Glycosyl_hydrolase_97"/>
</dbReference>
<dbReference type="InterPro" id="IPR013785">
    <property type="entry name" value="Aldolase_TIM"/>
</dbReference>
<sequence length="649" mass="73778">MLKKIFFILITALFCFHHMLAQESVVKSPDNKTSVRVFMKSGALKYTVFRSNKIFLEESSLGVMTSIGDFTSKLKWDTSKEEVFIKNYHFNKGKASEIKVKANQLTVDVLNNNKDTLRYTFRVGDNDIAFRYSIHTSSRKTRISITDEITSFNLPDISTTYLTPQSLPMIGWEQTKPSYEEEYKLDAKLTEPSMYERGYTFPALFKIGDFGWLLLSETGVDSNYPGSRLSDSDANGIYQLEFPQSEENSGIGNSNAFGSIPFYAPWRTISLGETLKPIVESTVAFDHVDPKYEPGADYELGRATWSWIVWQDGSINYEDQIKYIDLAASLDFEYVLIDNWWDTAIGKEKIKELVAYASSKDVKILLWYNSNGYWNDAPQTPQDLMHEAPARQKEMQWMKDVGVKGIKVDFFGGDKQVTMKLYEDILTDANNYGLTVTFHGCTLPRGWERMYPNYITSEAVKASEMLIFDQNYADNYARNATIFPFIRNTVGAMDFGPVFFKERYHRDYNQGNIRKTSNAFEAATAVLFVSPVQHFGITPEILDSQPKFIIDFIRKVPTVWDETKYISGEPGDHVAIARRKNQRWYVGVANGQNGPMNLKLDIPMLAGKKVALIVDNENGTAALKIRNVNKKGVLDVSMIKGGGCVIYSL</sequence>
<dbReference type="InterPro" id="IPR017853">
    <property type="entry name" value="GH"/>
</dbReference>
<proteinExistence type="predicted"/>
<dbReference type="SUPFAM" id="SSF51445">
    <property type="entry name" value="(Trans)glycosidases"/>
    <property type="match status" value="1"/>
</dbReference>
<dbReference type="Pfam" id="PF14508">
    <property type="entry name" value="GH97_N"/>
    <property type="match status" value="1"/>
</dbReference>
<dbReference type="InterPro" id="IPR029486">
    <property type="entry name" value="GH97_N"/>
</dbReference>
<evidence type="ECO:0000259" key="8">
    <source>
        <dbReference type="Pfam" id="PF14508"/>
    </source>
</evidence>
<feature type="domain" description="Glycosyl-hydrolase 97 catalytic" evidence="7">
    <location>
        <begin position="307"/>
        <end position="460"/>
    </location>
</feature>
<gene>
    <name evidence="10" type="ORF">SAMN04487907_1073</name>
</gene>
<comment type="cofactor">
    <cofactor evidence="1">
        <name>Ca(2+)</name>
        <dbReference type="ChEBI" id="CHEBI:29108"/>
    </cofactor>
</comment>
<protein>
    <submittedName>
        <fullName evidence="10">Glycosyl-hydrolase 97 C-terminal, oligomerisation</fullName>
    </submittedName>
</protein>
<dbReference type="PANTHER" id="PTHR35803:SF2">
    <property type="entry name" value="RETAINING ALPHA-GALACTOSIDASE"/>
    <property type="match status" value="1"/>
</dbReference>
<evidence type="ECO:0000256" key="3">
    <source>
        <dbReference type="ARBA" id="ARBA00022801"/>
    </source>
</evidence>
<keyword evidence="4" id="KW-0106">Calcium</keyword>
<feature type="chain" id="PRO_5011761441" evidence="6">
    <location>
        <begin position="22"/>
        <end position="649"/>
    </location>
</feature>
<keyword evidence="5" id="KW-0326">Glycosidase</keyword>
<organism evidence="10 11">
    <name type="scientific">Zunongwangia mangrovi</name>
    <dbReference type="NCBI Taxonomy" id="1334022"/>
    <lineage>
        <taxon>Bacteria</taxon>
        <taxon>Pseudomonadati</taxon>
        <taxon>Bacteroidota</taxon>
        <taxon>Flavobacteriia</taxon>
        <taxon>Flavobacteriales</taxon>
        <taxon>Flavobacteriaceae</taxon>
        <taxon>Zunongwangia</taxon>
    </lineage>
</organism>
<feature type="signal peptide" evidence="6">
    <location>
        <begin position="1"/>
        <end position="21"/>
    </location>
</feature>
<dbReference type="Gene3D" id="2.70.98.10">
    <property type="match status" value="1"/>
</dbReference>
<dbReference type="Gene3D" id="3.20.20.70">
    <property type="entry name" value="Aldolase class I"/>
    <property type="match status" value="1"/>
</dbReference>
<evidence type="ECO:0000256" key="6">
    <source>
        <dbReference type="SAM" id="SignalP"/>
    </source>
</evidence>
<feature type="domain" description="Glycosyl-hydrolase 97 N-terminal" evidence="8">
    <location>
        <begin position="26"/>
        <end position="287"/>
    </location>
</feature>
<evidence type="ECO:0000259" key="7">
    <source>
        <dbReference type="Pfam" id="PF10566"/>
    </source>
</evidence>
<dbReference type="Proteomes" id="UP000199438">
    <property type="component" value="Unassembled WGS sequence"/>
</dbReference>
<keyword evidence="3 10" id="KW-0378">Hydrolase</keyword>
<dbReference type="AlphaFoldDB" id="A0A1I1LB23"/>
<dbReference type="Pfam" id="PF14509">
    <property type="entry name" value="GH97_C"/>
    <property type="match status" value="1"/>
</dbReference>
<dbReference type="GO" id="GO:0030246">
    <property type="term" value="F:carbohydrate binding"/>
    <property type="evidence" value="ECO:0007669"/>
    <property type="project" value="InterPro"/>
</dbReference>
<evidence type="ECO:0000256" key="4">
    <source>
        <dbReference type="ARBA" id="ARBA00022837"/>
    </source>
</evidence>
<dbReference type="InterPro" id="IPR014718">
    <property type="entry name" value="GH-type_carb-bd"/>
</dbReference>
<keyword evidence="11" id="KW-1185">Reference proteome</keyword>
<dbReference type="InterPro" id="IPR029483">
    <property type="entry name" value="GH97_C"/>
</dbReference>
<dbReference type="GO" id="GO:0016798">
    <property type="term" value="F:hydrolase activity, acting on glycosyl bonds"/>
    <property type="evidence" value="ECO:0007669"/>
    <property type="project" value="UniProtKB-KW"/>
</dbReference>
<dbReference type="STRING" id="1334022.SAMN04487907_1073"/>
<evidence type="ECO:0000256" key="5">
    <source>
        <dbReference type="ARBA" id="ARBA00023295"/>
    </source>
</evidence>
<evidence type="ECO:0000259" key="9">
    <source>
        <dbReference type="Pfam" id="PF14509"/>
    </source>
</evidence>
<dbReference type="OrthoDB" id="57532at2"/>